<proteinExistence type="predicted"/>
<keyword evidence="3" id="KW-1185">Reference proteome</keyword>
<comment type="caution">
    <text evidence="2">The sequence shown here is derived from an EMBL/GenBank/DDBJ whole genome shotgun (WGS) entry which is preliminary data.</text>
</comment>
<gene>
    <name evidence="2" type="ORF">GCM10023168_07880</name>
</gene>
<feature type="transmembrane region" description="Helical" evidence="1">
    <location>
        <begin position="64"/>
        <end position="85"/>
    </location>
</feature>
<feature type="transmembrane region" description="Helical" evidence="1">
    <location>
        <begin position="40"/>
        <end position="57"/>
    </location>
</feature>
<evidence type="ECO:0008006" key="4">
    <source>
        <dbReference type="Google" id="ProtNLM"/>
    </source>
</evidence>
<accession>A0ABP8K3G0</accession>
<sequence length="130" mass="13053">MNASTRYWLAVVLAVGTVLLLVLGAGALGVIGAGGPADRVFLAVPVVLVVGSLLARFRPRGMAVALLATAATQVLAPVVAFAAGLEGTAGASVVDVVGLTAMLSGLFVLAAWLFRRADEATEPDGVRRAA</sequence>
<protein>
    <recommendedName>
        <fullName evidence="4">Integral membrane protein</fullName>
    </recommendedName>
</protein>
<dbReference type="Proteomes" id="UP001500945">
    <property type="component" value="Unassembled WGS sequence"/>
</dbReference>
<feature type="transmembrane region" description="Helical" evidence="1">
    <location>
        <begin position="7"/>
        <end position="34"/>
    </location>
</feature>
<evidence type="ECO:0000256" key="1">
    <source>
        <dbReference type="SAM" id="Phobius"/>
    </source>
</evidence>
<reference evidence="3" key="1">
    <citation type="journal article" date="2019" name="Int. J. Syst. Evol. Microbiol.">
        <title>The Global Catalogue of Microorganisms (GCM) 10K type strain sequencing project: providing services to taxonomists for standard genome sequencing and annotation.</title>
        <authorList>
            <consortium name="The Broad Institute Genomics Platform"/>
            <consortium name="The Broad Institute Genome Sequencing Center for Infectious Disease"/>
            <person name="Wu L."/>
            <person name="Ma J."/>
        </authorList>
    </citation>
    <scope>NUCLEOTIDE SEQUENCE [LARGE SCALE GENOMIC DNA]</scope>
    <source>
        <strain evidence="3">JCM 17809</strain>
    </source>
</reference>
<organism evidence="2 3">
    <name type="scientific">Fodinibacter luteus</name>
    <dbReference type="NCBI Taxonomy" id="552064"/>
    <lineage>
        <taxon>Bacteria</taxon>
        <taxon>Bacillati</taxon>
        <taxon>Actinomycetota</taxon>
        <taxon>Actinomycetes</taxon>
        <taxon>Micrococcales</taxon>
        <taxon>Intrasporangiaceae</taxon>
        <taxon>Fodinibacter (ex Wang et al. 2009)</taxon>
    </lineage>
</organism>
<feature type="transmembrane region" description="Helical" evidence="1">
    <location>
        <begin position="91"/>
        <end position="114"/>
    </location>
</feature>
<dbReference type="EMBL" id="BAABGM010000003">
    <property type="protein sequence ID" value="GAA4399872.1"/>
    <property type="molecule type" value="Genomic_DNA"/>
</dbReference>
<keyword evidence="1" id="KW-0472">Membrane</keyword>
<keyword evidence="1" id="KW-1133">Transmembrane helix</keyword>
<dbReference type="RefSeq" id="WP_345202509.1">
    <property type="nucleotide sequence ID" value="NZ_BAABGM010000003.1"/>
</dbReference>
<evidence type="ECO:0000313" key="2">
    <source>
        <dbReference type="EMBL" id="GAA4399872.1"/>
    </source>
</evidence>
<name>A0ABP8K3G0_9MICO</name>
<evidence type="ECO:0000313" key="3">
    <source>
        <dbReference type="Proteomes" id="UP001500945"/>
    </source>
</evidence>
<keyword evidence="1" id="KW-0812">Transmembrane</keyword>